<organism evidence="2 3">
    <name type="scientific">Hydra vulgaris</name>
    <name type="common">Hydra</name>
    <name type="synonym">Hydra attenuata</name>
    <dbReference type="NCBI Taxonomy" id="6087"/>
    <lineage>
        <taxon>Eukaryota</taxon>
        <taxon>Metazoa</taxon>
        <taxon>Cnidaria</taxon>
        <taxon>Hydrozoa</taxon>
        <taxon>Hydroidolina</taxon>
        <taxon>Anthoathecata</taxon>
        <taxon>Aplanulata</taxon>
        <taxon>Hydridae</taxon>
        <taxon>Hydra</taxon>
    </lineage>
</organism>
<dbReference type="Gene3D" id="3.40.50.300">
    <property type="entry name" value="P-loop containing nucleotide triphosphate hydrolases"/>
    <property type="match status" value="1"/>
</dbReference>
<protein>
    <submittedName>
        <fullName evidence="3">Uncharacterized protein LOC136091071</fullName>
    </submittedName>
</protein>
<evidence type="ECO:0000313" key="2">
    <source>
        <dbReference type="Proteomes" id="UP001652625"/>
    </source>
</evidence>
<gene>
    <name evidence="3" type="primary">LOC136091071</name>
</gene>
<dbReference type="Proteomes" id="UP001652625">
    <property type="component" value="Chromosome 14"/>
</dbReference>
<dbReference type="RefSeq" id="XP_065674127.1">
    <property type="nucleotide sequence ID" value="XM_065818055.1"/>
</dbReference>
<dbReference type="PANTHER" id="PTHR35205:SF1">
    <property type="entry name" value="ZU5 DOMAIN-CONTAINING PROTEIN"/>
    <property type="match status" value="1"/>
</dbReference>
<accession>A0ABM4DI06</accession>
<feature type="domain" description="NB-ARC" evidence="1">
    <location>
        <begin position="28"/>
        <end position="193"/>
    </location>
</feature>
<dbReference type="SUPFAM" id="SSF52540">
    <property type="entry name" value="P-loop containing nucleoside triphosphate hydrolases"/>
    <property type="match status" value="1"/>
</dbReference>
<dbReference type="InterPro" id="IPR027417">
    <property type="entry name" value="P-loop_NTPase"/>
</dbReference>
<dbReference type="GeneID" id="136091071"/>
<keyword evidence="2" id="KW-1185">Reference proteome</keyword>
<evidence type="ECO:0000259" key="1">
    <source>
        <dbReference type="Pfam" id="PF00931"/>
    </source>
</evidence>
<dbReference type="Pfam" id="PF00931">
    <property type="entry name" value="NB-ARC"/>
    <property type="match status" value="1"/>
</dbReference>
<dbReference type="PANTHER" id="PTHR35205">
    <property type="entry name" value="NB-ARC AND TPR DOMAIN PROTEIN"/>
    <property type="match status" value="1"/>
</dbReference>
<dbReference type="InterPro" id="IPR002182">
    <property type="entry name" value="NB-ARC"/>
</dbReference>
<name>A0ABM4DI06_HYDVU</name>
<reference evidence="3" key="1">
    <citation type="submission" date="2025-08" db="UniProtKB">
        <authorList>
            <consortium name="RefSeq"/>
        </authorList>
    </citation>
    <scope>IDENTIFICATION</scope>
</reference>
<proteinExistence type="predicted"/>
<evidence type="ECO:0000313" key="3">
    <source>
        <dbReference type="RefSeq" id="XP_065674127.1"/>
    </source>
</evidence>
<sequence>MGQKTRKELSVHSIFGVQPSSEKLYLREEKLREVHNYLFEVQEKKNAALVLYGMSGVGKTQIARKYSEVYFKFYENVIWIDAAFGKLQMSFINLCQKIGFFVKDSNDNYFDIKVIIEKVHNYYKNKKTLYIFDNVDNESIKNFRMYISRNSNSFTLITSQWRTWSDNVYQMLIDVFSPNDAFTYIKNNVKTNNEEKLRELTKELGFHPFSITQAIKYINMYEVTIETYISQYKSHPVETLHNEKLQTEEESKSAIKAINLVLIKLDKTEIMPLKILNCLSYCDGQNISKHFLIEICKYMKINEEYSIDDAIILLQSYSLLYRFCDDKYTMHDLTQLSCWSFQNKSSSTNV</sequence>